<accession>A0A6N9Q3Y0</accession>
<evidence type="ECO:0000313" key="3">
    <source>
        <dbReference type="Proteomes" id="UP000448943"/>
    </source>
</evidence>
<keyword evidence="1" id="KW-0472">Membrane</keyword>
<reference evidence="2 3" key="1">
    <citation type="submission" date="2019-01" db="EMBL/GenBank/DDBJ databases">
        <title>Chengkuizengella sp. nov., isolated from deep-sea sediment of East Pacific Ocean.</title>
        <authorList>
            <person name="Yang J."/>
            <person name="Lai Q."/>
            <person name="Shao Z."/>
        </authorList>
    </citation>
    <scope>NUCLEOTIDE SEQUENCE [LARGE SCALE GENOMIC DNA]</scope>
    <source>
        <strain evidence="2 3">YPA3-1-1</strain>
    </source>
</reference>
<gene>
    <name evidence="2" type="ORF">ERL59_11275</name>
</gene>
<keyword evidence="1" id="KW-1133">Transmembrane helix</keyword>
<evidence type="ECO:0000256" key="1">
    <source>
        <dbReference type="SAM" id="Phobius"/>
    </source>
</evidence>
<dbReference type="RefSeq" id="WP_160646342.1">
    <property type="nucleotide sequence ID" value="NZ_SIJB01000025.1"/>
</dbReference>
<feature type="transmembrane region" description="Helical" evidence="1">
    <location>
        <begin position="6"/>
        <end position="23"/>
    </location>
</feature>
<protein>
    <submittedName>
        <fullName evidence="2">CcmD family protein</fullName>
    </submittedName>
</protein>
<dbReference type="AlphaFoldDB" id="A0A6N9Q3Y0"/>
<keyword evidence="3" id="KW-1185">Reference proteome</keyword>
<keyword evidence="1" id="KW-0812">Transmembrane</keyword>
<dbReference type="EMBL" id="SIJB01000025">
    <property type="protein sequence ID" value="NBI29539.1"/>
    <property type="molecule type" value="Genomic_DNA"/>
</dbReference>
<sequence>MSYLFAAYMVIWILLSGYLVILGKRQQKINKEIEFIRELENTQ</sequence>
<dbReference type="NCBIfam" id="TIGR04391">
    <property type="entry name" value="CcmD_alt_fam"/>
    <property type="match status" value="1"/>
</dbReference>
<evidence type="ECO:0000313" key="2">
    <source>
        <dbReference type="EMBL" id="NBI29539.1"/>
    </source>
</evidence>
<name>A0A6N9Q3Y0_9BACL</name>
<dbReference type="OrthoDB" id="2911297at2"/>
<organism evidence="2 3">
    <name type="scientific">Chengkuizengella marina</name>
    <dbReference type="NCBI Taxonomy" id="2507566"/>
    <lineage>
        <taxon>Bacteria</taxon>
        <taxon>Bacillati</taxon>
        <taxon>Bacillota</taxon>
        <taxon>Bacilli</taxon>
        <taxon>Bacillales</taxon>
        <taxon>Paenibacillaceae</taxon>
        <taxon>Chengkuizengella</taxon>
    </lineage>
</organism>
<dbReference type="Proteomes" id="UP000448943">
    <property type="component" value="Unassembled WGS sequence"/>
</dbReference>
<proteinExistence type="predicted"/>
<comment type="caution">
    <text evidence="2">The sequence shown here is derived from an EMBL/GenBank/DDBJ whole genome shotgun (WGS) entry which is preliminary data.</text>
</comment>
<dbReference type="InterPro" id="IPR030888">
    <property type="entry name" value="Put_ccm"/>
</dbReference>